<keyword evidence="3" id="KW-1185">Reference proteome</keyword>
<sequence length="143" mass="14992">MSQPAGSGPGWQHGMGELRTAIITRFPGVRGRGPYHRSRKRPVQGCSSHLVYQPRPTLSATPTISGPHPLGPAVRLAGATPTPSYGLRSRGPETPPGPTAHLLRLTSEGLHSGAQRHRRKTVSMPQVGLGTLFTAGGPSLLSG</sequence>
<protein>
    <submittedName>
        <fullName evidence="2">Uncharacterized protein</fullName>
    </submittedName>
</protein>
<dbReference type="AlphaFoldDB" id="A0AAV7LKW7"/>
<organism evidence="2 3">
    <name type="scientific">Pleurodeles waltl</name>
    <name type="common">Iberian ribbed newt</name>
    <dbReference type="NCBI Taxonomy" id="8319"/>
    <lineage>
        <taxon>Eukaryota</taxon>
        <taxon>Metazoa</taxon>
        <taxon>Chordata</taxon>
        <taxon>Craniata</taxon>
        <taxon>Vertebrata</taxon>
        <taxon>Euteleostomi</taxon>
        <taxon>Amphibia</taxon>
        <taxon>Batrachia</taxon>
        <taxon>Caudata</taxon>
        <taxon>Salamandroidea</taxon>
        <taxon>Salamandridae</taxon>
        <taxon>Pleurodelinae</taxon>
        <taxon>Pleurodeles</taxon>
    </lineage>
</organism>
<accession>A0AAV7LKW7</accession>
<name>A0AAV7LKW7_PLEWA</name>
<feature type="compositionally biased region" description="Basic residues" evidence="1">
    <location>
        <begin position="33"/>
        <end position="42"/>
    </location>
</feature>
<evidence type="ECO:0000256" key="1">
    <source>
        <dbReference type="SAM" id="MobiDB-lite"/>
    </source>
</evidence>
<feature type="region of interest" description="Disordered" evidence="1">
    <location>
        <begin position="28"/>
        <end position="102"/>
    </location>
</feature>
<evidence type="ECO:0000313" key="2">
    <source>
        <dbReference type="EMBL" id="KAJ1092250.1"/>
    </source>
</evidence>
<gene>
    <name evidence="2" type="ORF">NDU88_005362</name>
</gene>
<comment type="caution">
    <text evidence="2">The sequence shown here is derived from an EMBL/GenBank/DDBJ whole genome shotgun (WGS) entry which is preliminary data.</text>
</comment>
<evidence type="ECO:0000313" key="3">
    <source>
        <dbReference type="Proteomes" id="UP001066276"/>
    </source>
</evidence>
<proteinExistence type="predicted"/>
<dbReference type="Proteomes" id="UP001066276">
    <property type="component" value="Chromosome 11"/>
</dbReference>
<reference evidence="2" key="1">
    <citation type="journal article" date="2022" name="bioRxiv">
        <title>Sequencing and chromosome-scale assembly of the giantPleurodeles waltlgenome.</title>
        <authorList>
            <person name="Brown T."/>
            <person name="Elewa A."/>
            <person name="Iarovenko S."/>
            <person name="Subramanian E."/>
            <person name="Araus A.J."/>
            <person name="Petzold A."/>
            <person name="Susuki M."/>
            <person name="Suzuki K.-i.T."/>
            <person name="Hayashi T."/>
            <person name="Toyoda A."/>
            <person name="Oliveira C."/>
            <person name="Osipova E."/>
            <person name="Leigh N.D."/>
            <person name="Simon A."/>
            <person name="Yun M.H."/>
        </authorList>
    </citation>
    <scope>NUCLEOTIDE SEQUENCE</scope>
    <source>
        <strain evidence="2">20211129_DDA</strain>
        <tissue evidence="2">Liver</tissue>
    </source>
</reference>
<dbReference type="EMBL" id="JANPWB010000015">
    <property type="protein sequence ID" value="KAJ1092250.1"/>
    <property type="molecule type" value="Genomic_DNA"/>
</dbReference>